<gene>
    <name evidence="8" type="ORF">SAMN05421659_104225</name>
</gene>
<dbReference type="Proteomes" id="UP000199701">
    <property type="component" value="Unassembled WGS sequence"/>
</dbReference>
<sequence length="185" mass="21984">MDNGASSYHRFLEGDESGLEELVEMYNDNLIFFLNGYVNNITVAEDLAAETFFEIMVHKNHFKEIFSFKTWLFKVGRNNAIDYLRKQSRTRLTPIEDVKNELLDKCNLEDIILKDERKRRIHNALHMINTDYQDAIYLVYFEDMSYDEAAVVLKKNTKQIKNLTYRAKQALKAVLEKEDFFDERF</sequence>
<dbReference type="NCBIfam" id="TIGR02937">
    <property type="entry name" value="sigma70-ECF"/>
    <property type="match status" value="1"/>
</dbReference>
<feature type="domain" description="RNA polymerase sigma-70 region 2" evidence="6">
    <location>
        <begin position="22"/>
        <end position="90"/>
    </location>
</feature>
<evidence type="ECO:0000259" key="7">
    <source>
        <dbReference type="Pfam" id="PF08281"/>
    </source>
</evidence>
<dbReference type="Pfam" id="PF08281">
    <property type="entry name" value="Sigma70_r4_2"/>
    <property type="match status" value="1"/>
</dbReference>
<reference evidence="8 9" key="1">
    <citation type="submission" date="2016-10" db="EMBL/GenBank/DDBJ databases">
        <authorList>
            <person name="de Groot N.N."/>
        </authorList>
    </citation>
    <scope>NUCLEOTIDE SEQUENCE [LARGE SCALE GENOMIC DNA]</scope>
    <source>
        <strain evidence="8 9">DSM 9179</strain>
    </source>
</reference>
<dbReference type="InterPro" id="IPR013249">
    <property type="entry name" value="RNA_pol_sigma70_r4_t2"/>
</dbReference>
<evidence type="ECO:0000313" key="9">
    <source>
        <dbReference type="Proteomes" id="UP000199701"/>
    </source>
</evidence>
<dbReference type="Gene3D" id="1.10.10.10">
    <property type="entry name" value="Winged helix-like DNA-binding domain superfamily/Winged helix DNA-binding domain"/>
    <property type="match status" value="1"/>
</dbReference>
<evidence type="ECO:0000256" key="2">
    <source>
        <dbReference type="ARBA" id="ARBA00023015"/>
    </source>
</evidence>
<dbReference type="GO" id="GO:0003677">
    <property type="term" value="F:DNA binding"/>
    <property type="evidence" value="ECO:0007669"/>
    <property type="project" value="UniProtKB-KW"/>
</dbReference>
<evidence type="ECO:0000313" key="8">
    <source>
        <dbReference type="EMBL" id="SEW10255.1"/>
    </source>
</evidence>
<evidence type="ECO:0000259" key="6">
    <source>
        <dbReference type="Pfam" id="PF04542"/>
    </source>
</evidence>
<dbReference type="InterPro" id="IPR039425">
    <property type="entry name" value="RNA_pol_sigma-70-like"/>
</dbReference>
<feature type="domain" description="RNA polymerase sigma factor 70 region 4 type 2" evidence="7">
    <location>
        <begin position="119"/>
        <end position="171"/>
    </location>
</feature>
<dbReference type="AlphaFoldDB" id="A0A1I0P7R9"/>
<dbReference type="PANTHER" id="PTHR43133:SF8">
    <property type="entry name" value="RNA POLYMERASE SIGMA FACTOR HI_1459-RELATED"/>
    <property type="match status" value="1"/>
</dbReference>
<keyword evidence="4" id="KW-0238">DNA-binding</keyword>
<dbReference type="GO" id="GO:0016987">
    <property type="term" value="F:sigma factor activity"/>
    <property type="evidence" value="ECO:0007669"/>
    <property type="project" value="UniProtKB-KW"/>
</dbReference>
<dbReference type="Pfam" id="PF04542">
    <property type="entry name" value="Sigma70_r2"/>
    <property type="match status" value="1"/>
</dbReference>
<evidence type="ECO:0000256" key="5">
    <source>
        <dbReference type="ARBA" id="ARBA00023163"/>
    </source>
</evidence>
<proteinExistence type="inferred from homology"/>
<dbReference type="SUPFAM" id="SSF88946">
    <property type="entry name" value="Sigma2 domain of RNA polymerase sigma factors"/>
    <property type="match status" value="1"/>
</dbReference>
<dbReference type="PANTHER" id="PTHR43133">
    <property type="entry name" value="RNA POLYMERASE ECF-TYPE SIGMA FACTO"/>
    <property type="match status" value="1"/>
</dbReference>
<dbReference type="GO" id="GO:0006352">
    <property type="term" value="P:DNA-templated transcription initiation"/>
    <property type="evidence" value="ECO:0007669"/>
    <property type="project" value="InterPro"/>
</dbReference>
<dbReference type="Gene3D" id="1.10.1740.10">
    <property type="match status" value="1"/>
</dbReference>
<keyword evidence="5" id="KW-0804">Transcription</keyword>
<dbReference type="InterPro" id="IPR014284">
    <property type="entry name" value="RNA_pol_sigma-70_dom"/>
</dbReference>
<dbReference type="RefSeq" id="WP_092452089.1">
    <property type="nucleotide sequence ID" value="NZ_FOJI01000004.1"/>
</dbReference>
<dbReference type="STRING" id="99656.SAMN05421659_104225"/>
<dbReference type="InterPro" id="IPR013324">
    <property type="entry name" value="RNA_pol_sigma_r3/r4-like"/>
</dbReference>
<keyword evidence="2" id="KW-0805">Transcription regulation</keyword>
<dbReference type="EMBL" id="FOJI01000004">
    <property type="protein sequence ID" value="SEW10255.1"/>
    <property type="molecule type" value="Genomic_DNA"/>
</dbReference>
<dbReference type="InterPro" id="IPR013325">
    <property type="entry name" value="RNA_pol_sigma_r2"/>
</dbReference>
<evidence type="ECO:0000256" key="3">
    <source>
        <dbReference type="ARBA" id="ARBA00023082"/>
    </source>
</evidence>
<evidence type="ECO:0000256" key="4">
    <source>
        <dbReference type="ARBA" id="ARBA00023125"/>
    </source>
</evidence>
<dbReference type="SUPFAM" id="SSF88659">
    <property type="entry name" value="Sigma3 and sigma4 domains of RNA polymerase sigma factors"/>
    <property type="match status" value="1"/>
</dbReference>
<organism evidence="8 9">
    <name type="scientific">[Clostridium] fimetarium</name>
    <dbReference type="NCBI Taxonomy" id="99656"/>
    <lineage>
        <taxon>Bacteria</taxon>
        <taxon>Bacillati</taxon>
        <taxon>Bacillota</taxon>
        <taxon>Clostridia</taxon>
        <taxon>Lachnospirales</taxon>
        <taxon>Lachnospiraceae</taxon>
    </lineage>
</organism>
<comment type="similarity">
    <text evidence="1">Belongs to the sigma-70 factor family. ECF subfamily.</text>
</comment>
<keyword evidence="3" id="KW-0731">Sigma factor</keyword>
<name>A0A1I0P7R9_9FIRM</name>
<dbReference type="InterPro" id="IPR036388">
    <property type="entry name" value="WH-like_DNA-bd_sf"/>
</dbReference>
<dbReference type="OrthoDB" id="1706725at2"/>
<evidence type="ECO:0000256" key="1">
    <source>
        <dbReference type="ARBA" id="ARBA00010641"/>
    </source>
</evidence>
<protein>
    <submittedName>
        <fullName evidence="8">RNA polymerase sigma factor, sigma-70 family</fullName>
    </submittedName>
</protein>
<accession>A0A1I0P7R9</accession>
<dbReference type="InterPro" id="IPR007627">
    <property type="entry name" value="RNA_pol_sigma70_r2"/>
</dbReference>
<keyword evidence="9" id="KW-1185">Reference proteome</keyword>